<evidence type="ECO:0000259" key="2">
    <source>
        <dbReference type="Pfam" id="PF13349"/>
    </source>
</evidence>
<proteinExistence type="predicted"/>
<reference evidence="3 4" key="1">
    <citation type="submission" date="2018-02" db="EMBL/GenBank/DDBJ databases">
        <title>Bacteriophage NCPPB3778 and a type I-E CRISPR drive the evolution of the US Biological Select Agent, Rathayibacter toxicus.</title>
        <authorList>
            <person name="Davis E.W.II."/>
            <person name="Tabima J.F."/>
            <person name="Weisberg A.J."/>
            <person name="Lopes L.D."/>
            <person name="Wiseman M.S."/>
            <person name="Wiseman M.S."/>
            <person name="Pupko T."/>
            <person name="Belcher M.S."/>
            <person name="Sechler A.J."/>
            <person name="Tancos M.A."/>
            <person name="Schroeder B.K."/>
            <person name="Murray T.D."/>
            <person name="Luster D.G."/>
            <person name="Schneider W.L."/>
            <person name="Rogers E."/>
            <person name="Andreote F.D."/>
            <person name="Grunwald N.J."/>
            <person name="Putnam M.L."/>
            <person name="Chang J.H."/>
        </authorList>
    </citation>
    <scope>NUCLEOTIDE SEQUENCE [LARGE SCALE GENOMIC DNA]</scope>
    <source>
        <strain evidence="3 4">AY1B3</strain>
    </source>
</reference>
<protein>
    <recommendedName>
        <fullName evidence="2">DUF4097 domain-containing protein</fullName>
    </recommendedName>
</protein>
<evidence type="ECO:0000313" key="3">
    <source>
        <dbReference type="EMBL" id="PPF70985.1"/>
    </source>
</evidence>
<name>A0A2S5VXU9_9MICO</name>
<feature type="transmembrane region" description="Helical" evidence="1">
    <location>
        <begin position="24"/>
        <end position="46"/>
    </location>
</feature>
<evidence type="ECO:0000313" key="4">
    <source>
        <dbReference type="Proteomes" id="UP000239241"/>
    </source>
</evidence>
<sequence>MTTTAPPEAASGPTPPRPNRTLRVALLSTGSAALVLVAGIAISQAVSAADRVDGSQDSAVADPFDRLGVEAGDADVTVRYGDVEQAHIDFTAGDTGLTETHAVDDGQLLIKLRGPAWRPFDLSLGATEGATIDVLLPEAEQGFPALEVQSTTGDINVSGFFGDTILNGTEGDILITGAAADLTLGTAGGAIDARNIYVAGELQATSTAGDARLVLDDAPSAMTVETAGDQLIRIPAGAYDIRTSAPMGEATNTLGSDPDSTYPYRFSSTAGDIIITQRR</sequence>
<dbReference type="EMBL" id="PSXY01000002">
    <property type="protein sequence ID" value="PPF70985.1"/>
    <property type="molecule type" value="Genomic_DNA"/>
</dbReference>
<dbReference type="RefSeq" id="WP_104289285.1">
    <property type="nucleotide sequence ID" value="NZ_PSXY01000002.1"/>
</dbReference>
<evidence type="ECO:0000256" key="1">
    <source>
        <dbReference type="SAM" id="Phobius"/>
    </source>
</evidence>
<dbReference type="Pfam" id="PF13349">
    <property type="entry name" value="DUF4097"/>
    <property type="match status" value="1"/>
</dbReference>
<accession>A0A2S5VXU9</accession>
<comment type="caution">
    <text evidence="3">The sequence shown here is derived from an EMBL/GenBank/DDBJ whole genome shotgun (WGS) entry which is preliminary data.</text>
</comment>
<dbReference type="Proteomes" id="UP000239241">
    <property type="component" value="Unassembled WGS sequence"/>
</dbReference>
<dbReference type="InterPro" id="IPR025164">
    <property type="entry name" value="Toastrack_DUF4097"/>
</dbReference>
<feature type="domain" description="DUF4097" evidence="2">
    <location>
        <begin position="65"/>
        <end position="225"/>
    </location>
</feature>
<keyword evidence="1" id="KW-0472">Membrane</keyword>
<gene>
    <name evidence="3" type="ORF">C5E16_01685</name>
</gene>
<organism evidence="3 4">
    <name type="scientific">Clavibacter michiganensis</name>
    <dbReference type="NCBI Taxonomy" id="28447"/>
    <lineage>
        <taxon>Bacteria</taxon>
        <taxon>Bacillati</taxon>
        <taxon>Actinomycetota</taxon>
        <taxon>Actinomycetes</taxon>
        <taxon>Micrococcales</taxon>
        <taxon>Microbacteriaceae</taxon>
        <taxon>Clavibacter</taxon>
    </lineage>
</organism>
<dbReference type="AlphaFoldDB" id="A0A2S5VXU9"/>
<keyword evidence="1" id="KW-0812">Transmembrane</keyword>
<keyword evidence="1" id="KW-1133">Transmembrane helix</keyword>